<gene>
    <name evidence="2" type="ORF">HUJ06_027907</name>
</gene>
<keyword evidence="1" id="KW-0812">Transmembrane</keyword>
<evidence type="ECO:0000256" key="1">
    <source>
        <dbReference type="SAM" id="Phobius"/>
    </source>
</evidence>
<keyword evidence="1" id="KW-0472">Membrane</keyword>
<protein>
    <submittedName>
        <fullName evidence="2">Uncharacterized protein</fullName>
    </submittedName>
</protein>
<evidence type="ECO:0000313" key="2">
    <source>
        <dbReference type="EMBL" id="DAD26439.1"/>
    </source>
</evidence>
<feature type="transmembrane region" description="Helical" evidence="1">
    <location>
        <begin position="23"/>
        <end position="43"/>
    </location>
</feature>
<reference evidence="2 3" key="1">
    <citation type="journal article" date="2020" name="Mol. Biol. Evol.">
        <title>Distinct Expression and Methylation Patterns for Genes with Different Fates following a Single Whole-Genome Duplication in Flowering Plants.</title>
        <authorList>
            <person name="Shi T."/>
            <person name="Rahmani R.S."/>
            <person name="Gugger P.F."/>
            <person name="Wang M."/>
            <person name="Li H."/>
            <person name="Zhang Y."/>
            <person name="Li Z."/>
            <person name="Wang Q."/>
            <person name="Van de Peer Y."/>
            <person name="Marchal K."/>
            <person name="Chen J."/>
        </authorList>
    </citation>
    <scope>NUCLEOTIDE SEQUENCE [LARGE SCALE GENOMIC DNA]</scope>
    <source>
        <tissue evidence="2">Leaf</tissue>
    </source>
</reference>
<keyword evidence="1" id="KW-1133">Transmembrane helix</keyword>
<dbReference type="Proteomes" id="UP000607653">
    <property type="component" value="Unassembled WGS sequence"/>
</dbReference>
<keyword evidence="3" id="KW-1185">Reference proteome</keyword>
<name>A0A822Y538_NELNU</name>
<organism evidence="2 3">
    <name type="scientific">Nelumbo nucifera</name>
    <name type="common">Sacred lotus</name>
    <dbReference type="NCBI Taxonomy" id="4432"/>
    <lineage>
        <taxon>Eukaryota</taxon>
        <taxon>Viridiplantae</taxon>
        <taxon>Streptophyta</taxon>
        <taxon>Embryophyta</taxon>
        <taxon>Tracheophyta</taxon>
        <taxon>Spermatophyta</taxon>
        <taxon>Magnoliopsida</taxon>
        <taxon>Proteales</taxon>
        <taxon>Nelumbonaceae</taxon>
        <taxon>Nelumbo</taxon>
    </lineage>
</organism>
<evidence type="ECO:0000313" key="3">
    <source>
        <dbReference type="Proteomes" id="UP000607653"/>
    </source>
</evidence>
<comment type="caution">
    <text evidence="2">The sequence shown here is derived from an EMBL/GenBank/DDBJ whole genome shotgun (WGS) entry which is preliminary data.</text>
</comment>
<accession>A0A822Y538</accession>
<dbReference type="AlphaFoldDB" id="A0A822Y538"/>
<proteinExistence type="predicted"/>
<sequence length="56" mass="6612">MNLLQKGKSFGSFLKEPFYCDRLYCVCIIILFAEIICLCLYKFEKHVVCEFDTFST</sequence>
<dbReference type="EMBL" id="DUZY01000002">
    <property type="protein sequence ID" value="DAD26439.1"/>
    <property type="molecule type" value="Genomic_DNA"/>
</dbReference>